<dbReference type="KEGG" id="cyj:Cyan7822_1103"/>
<accession>E0UEY0</accession>
<evidence type="ECO:0000313" key="2">
    <source>
        <dbReference type="Proteomes" id="UP000008206"/>
    </source>
</evidence>
<dbReference type="eggNOG" id="ENOG5032T20">
    <property type="taxonomic scope" value="Bacteria"/>
</dbReference>
<keyword evidence="2" id="KW-1185">Reference proteome</keyword>
<dbReference type="EMBL" id="CP002198">
    <property type="protein sequence ID" value="ADN13110.1"/>
    <property type="molecule type" value="Genomic_DNA"/>
</dbReference>
<reference evidence="2" key="1">
    <citation type="journal article" date="2011" name="MBio">
        <title>Novel metabolic attributes of the genus Cyanothece, comprising a group of unicellular nitrogen-fixing Cyanobacteria.</title>
        <authorList>
            <person name="Bandyopadhyay A."/>
            <person name="Elvitigala T."/>
            <person name="Welsh E."/>
            <person name="Stockel J."/>
            <person name="Liberton M."/>
            <person name="Min H."/>
            <person name="Sherman L.A."/>
            <person name="Pakrasi H.B."/>
        </authorList>
    </citation>
    <scope>NUCLEOTIDE SEQUENCE [LARGE SCALE GENOMIC DNA]</scope>
    <source>
        <strain evidence="2">PCC 7822</strain>
    </source>
</reference>
<protein>
    <submittedName>
        <fullName evidence="1">Uncharacterized protein</fullName>
    </submittedName>
</protein>
<evidence type="ECO:0000313" key="1">
    <source>
        <dbReference type="EMBL" id="ADN13110.1"/>
    </source>
</evidence>
<organism evidence="1 2">
    <name type="scientific">Gloeothece verrucosa (strain PCC 7822)</name>
    <name type="common">Cyanothece sp. (strain PCC 7822)</name>
    <dbReference type="NCBI Taxonomy" id="497965"/>
    <lineage>
        <taxon>Bacteria</taxon>
        <taxon>Bacillati</taxon>
        <taxon>Cyanobacteriota</taxon>
        <taxon>Cyanophyceae</taxon>
        <taxon>Oscillatoriophycideae</taxon>
        <taxon>Chroococcales</taxon>
        <taxon>Aphanothecaceae</taxon>
        <taxon>Gloeothece</taxon>
        <taxon>Gloeothece verrucosa</taxon>
    </lineage>
</organism>
<gene>
    <name evidence="1" type="ordered locus">Cyan7822_1103</name>
</gene>
<sequence length="230" mass="24876">MLIKLHSSQASKLESQSDFYILLFESNMIMQALFNSILRSSALIFLPAGLLALSIPVEPAHARNMYDVCVGQMVAVGVERQQAGAACAEALIPKELSKCVSRVALVVSVPAQEAVKNCFQSRRPVDVANCVVDINNQVPLNRDLPRNNRVEETFAEPSPTGDATASPPREVSAPVLALESCRRSLQPGVYSQCVTALSRDITLENLTQALDTCLSAEAFPPSIFPNSGQY</sequence>
<dbReference type="AlphaFoldDB" id="E0UEY0"/>
<name>E0UEY0_GLOV7</name>
<dbReference type="STRING" id="497965.Cyan7822_1103"/>
<dbReference type="Proteomes" id="UP000008206">
    <property type="component" value="Chromosome"/>
</dbReference>
<dbReference type="HOGENOM" id="CLU_093454_0_0_3"/>
<proteinExistence type="predicted"/>